<name>A0A9W9ZJ21_9CNID</name>
<protein>
    <submittedName>
        <fullName evidence="1">Uncharacterized protein</fullName>
    </submittedName>
</protein>
<dbReference type="EMBL" id="MU825971">
    <property type="protein sequence ID" value="KAJ7381889.1"/>
    <property type="molecule type" value="Genomic_DNA"/>
</dbReference>
<sequence>MKPVAPRDSATKSVLPAEIHWGQLIVAPRWENIGTILIEEEITPMSFSEDASTVQTKRKPVLLLVAFSKEINVGTLLECEIECCTSDNCNTQVPTLSKDAITVFTPNDKKAACAAIGGYLKDEFRVSVLQCEIECCTGDNCNTHVPTLPPTGSSIHCC</sequence>
<dbReference type="AlphaFoldDB" id="A0A9W9ZJ21"/>
<comment type="caution">
    <text evidence="1">The sequence shown here is derived from an EMBL/GenBank/DDBJ whole genome shotgun (WGS) entry which is preliminary data.</text>
</comment>
<reference evidence="1" key="1">
    <citation type="submission" date="2023-01" db="EMBL/GenBank/DDBJ databases">
        <title>Genome assembly of the deep-sea coral Lophelia pertusa.</title>
        <authorList>
            <person name="Herrera S."/>
            <person name="Cordes E."/>
        </authorList>
    </citation>
    <scope>NUCLEOTIDE SEQUENCE</scope>
    <source>
        <strain evidence="1">USNM1676648</strain>
        <tissue evidence="1">Polyp</tissue>
    </source>
</reference>
<dbReference type="Proteomes" id="UP001163046">
    <property type="component" value="Unassembled WGS sequence"/>
</dbReference>
<evidence type="ECO:0000313" key="2">
    <source>
        <dbReference type="Proteomes" id="UP001163046"/>
    </source>
</evidence>
<organism evidence="1 2">
    <name type="scientific">Desmophyllum pertusum</name>
    <dbReference type="NCBI Taxonomy" id="174260"/>
    <lineage>
        <taxon>Eukaryota</taxon>
        <taxon>Metazoa</taxon>
        <taxon>Cnidaria</taxon>
        <taxon>Anthozoa</taxon>
        <taxon>Hexacorallia</taxon>
        <taxon>Scleractinia</taxon>
        <taxon>Caryophylliina</taxon>
        <taxon>Caryophylliidae</taxon>
        <taxon>Desmophyllum</taxon>
    </lineage>
</organism>
<proteinExistence type="predicted"/>
<keyword evidence="2" id="KW-1185">Reference proteome</keyword>
<evidence type="ECO:0000313" key="1">
    <source>
        <dbReference type="EMBL" id="KAJ7381889.1"/>
    </source>
</evidence>
<accession>A0A9W9ZJ21</accession>
<gene>
    <name evidence="1" type="ORF">OS493_038468</name>
</gene>